<dbReference type="InterPro" id="IPR013766">
    <property type="entry name" value="Thioredoxin_domain"/>
</dbReference>
<reference evidence="4" key="1">
    <citation type="submission" date="2013-03" db="EMBL/GenBank/DDBJ databases">
        <title>Genome sequence of Chthonomonas calidirosea, the first sequenced genome from the Armatimonadetes phylum (formally candidate division OP10).</title>
        <authorList>
            <person name="Lee K.C.Y."/>
            <person name="Morgan X.C."/>
            <person name="Dunfield P.F."/>
            <person name="Tamas I."/>
            <person name="Houghton K.M."/>
            <person name="Vyssotski M."/>
            <person name="Ryan J.L.J."/>
            <person name="Lagutin K."/>
            <person name="McDonald I.R."/>
            <person name="Stott M.B."/>
        </authorList>
    </citation>
    <scope>NUCLEOTIDE SEQUENCE [LARGE SCALE GENOMIC DNA]</scope>
    <source>
        <strain evidence="4">DSM 23976 / ICMP 18418 / T49</strain>
    </source>
</reference>
<dbReference type="KEGG" id="ccz:CCALI_00345"/>
<dbReference type="SUPFAM" id="SSF52833">
    <property type="entry name" value="Thioredoxin-like"/>
    <property type="match status" value="1"/>
</dbReference>
<dbReference type="Pfam" id="PF00578">
    <property type="entry name" value="AhpC-TSA"/>
    <property type="match status" value="1"/>
</dbReference>
<feature type="domain" description="Thioredoxin" evidence="2">
    <location>
        <begin position="354"/>
        <end position="501"/>
    </location>
</feature>
<dbReference type="InParanoid" id="S0EV08"/>
<keyword evidence="4" id="KW-1185">Reference proteome</keyword>
<name>S0EV08_CHTCT</name>
<dbReference type="Proteomes" id="UP000014227">
    <property type="component" value="Chromosome I"/>
</dbReference>
<gene>
    <name evidence="3" type="ORF">CCALI_00345</name>
</gene>
<dbReference type="HOGENOM" id="CLU_533917_0_0_0"/>
<dbReference type="InterPro" id="IPR000866">
    <property type="entry name" value="AhpC/TSA"/>
</dbReference>
<evidence type="ECO:0000259" key="2">
    <source>
        <dbReference type="PROSITE" id="PS51352"/>
    </source>
</evidence>
<dbReference type="AlphaFoldDB" id="S0EV08"/>
<evidence type="ECO:0000256" key="1">
    <source>
        <dbReference type="SAM" id="SignalP"/>
    </source>
</evidence>
<dbReference type="eggNOG" id="COG1225">
    <property type="taxonomic scope" value="Bacteria"/>
</dbReference>
<dbReference type="PROSITE" id="PS51352">
    <property type="entry name" value="THIOREDOXIN_2"/>
    <property type="match status" value="1"/>
</dbReference>
<dbReference type="STRING" id="454171.CP488_00812"/>
<dbReference type="RefSeq" id="WP_016481745.1">
    <property type="nucleotide sequence ID" value="NC_021487.1"/>
</dbReference>
<evidence type="ECO:0000313" key="3">
    <source>
        <dbReference type="EMBL" id="CCW34182.1"/>
    </source>
</evidence>
<dbReference type="Gene3D" id="3.40.30.10">
    <property type="entry name" value="Glutaredoxin"/>
    <property type="match status" value="1"/>
</dbReference>
<accession>S0EV08</accession>
<dbReference type="OrthoDB" id="111204at2"/>
<dbReference type="GO" id="GO:0016209">
    <property type="term" value="F:antioxidant activity"/>
    <property type="evidence" value="ECO:0007669"/>
    <property type="project" value="InterPro"/>
</dbReference>
<proteinExistence type="predicted"/>
<feature type="signal peptide" evidence="1">
    <location>
        <begin position="1"/>
        <end position="19"/>
    </location>
</feature>
<dbReference type="eggNOG" id="COG5563">
    <property type="taxonomic scope" value="Bacteria"/>
</dbReference>
<dbReference type="InterPro" id="IPR036249">
    <property type="entry name" value="Thioredoxin-like_sf"/>
</dbReference>
<sequence length="510" mass="55826">MLRSKVLLILFLPILLVFQEPQEGIETPPHNLTNKIRYRVADLGLISTPTDNIGPAINQEGAVTGWHPAKLNEHPTAWLWHEGQLKILHGLPNYPDTYATALNDKLQVVGIARSAQDVRFMHPFLWEKESMHDLGGLGGSFGAALDINAQGDIVGFSQLASGFTHAFLYHNGKIRDLGTLPNGDFSIAEGINNKDAVVGISNNAPKAVSRAFVYVQGKMSDLGLLPGGSFSHAHAINDAGVVVGWANTADGDIHACLWKNHKIVDLGTLGDSPSTAWGINAQGQIVGSSADRYQHQHAFLWENGHMEDLNHCIPSNSGWILQRAFRINNRGQIVGIGRLDGETHVFLLTPLTTDTKADPAPNFQLKDTQGRLHTLRDYIHRPLALFFFCGCPWCQECARAWAAVQQSGKLPSTCLTLIVFTGSANDAKTFLQETQLDIKNTLLLSDPSMRVALLYKTPVCPRVFILNTEQQIIYTNDHAADAPQKATGITITLNAVQAIQQLTNKTSETH</sequence>
<protein>
    <submittedName>
        <fullName evidence="3">Probable extracellular repeat, HAF family</fullName>
    </submittedName>
</protein>
<keyword evidence="1" id="KW-0732">Signal</keyword>
<dbReference type="EMBL" id="HF951689">
    <property type="protein sequence ID" value="CCW34182.1"/>
    <property type="molecule type" value="Genomic_DNA"/>
</dbReference>
<organism evidence="3 4">
    <name type="scientific">Chthonomonas calidirosea (strain DSM 23976 / ICMP 18418 / T49)</name>
    <dbReference type="NCBI Taxonomy" id="1303518"/>
    <lineage>
        <taxon>Bacteria</taxon>
        <taxon>Bacillati</taxon>
        <taxon>Armatimonadota</taxon>
        <taxon>Chthonomonadia</taxon>
        <taxon>Chthonomonadales</taxon>
        <taxon>Chthonomonadaceae</taxon>
        <taxon>Chthonomonas</taxon>
    </lineage>
</organism>
<evidence type="ECO:0000313" key="4">
    <source>
        <dbReference type="Proteomes" id="UP000014227"/>
    </source>
</evidence>
<dbReference type="InterPro" id="IPR014262">
    <property type="entry name" value="HAF_rpt"/>
</dbReference>
<dbReference type="NCBIfam" id="TIGR02913">
    <property type="entry name" value="HAF_rpt"/>
    <property type="match status" value="5"/>
</dbReference>
<dbReference type="GO" id="GO:0016491">
    <property type="term" value="F:oxidoreductase activity"/>
    <property type="evidence" value="ECO:0007669"/>
    <property type="project" value="InterPro"/>
</dbReference>
<dbReference type="PATRIC" id="fig|1303518.3.peg.352"/>
<feature type="chain" id="PRO_5004485779" evidence="1">
    <location>
        <begin position="20"/>
        <end position="510"/>
    </location>
</feature>